<evidence type="ECO:0000313" key="1">
    <source>
        <dbReference type="EMBL" id="EMK21312.1"/>
    </source>
</evidence>
<gene>
    <name evidence="1" type="ORF">LEP1GSC008_1709</name>
</gene>
<accession>M6F2K4</accession>
<sequence length="43" mass="5041">MKQSIVIGLTQEFLNFSYETIQFYKNRNSKADLRSSKGSLSFY</sequence>
<comment type="caution">
    <text evidence="1">The sequence shown here is derived from an EMBL/GenBank/DDBJ whole genome shotgun (WGS) entry which is preliminary data.</text>
</comment>
<name>M6F2K4_9LEPT</name>
<reference evidence="1 2" key="1">
    <citation type="submission" date="2013-01" db="EMBL/GenBank/DDBJ databases">
        <authorList>
            <person name="Harkins D.M."/>
            <person name="Durkin A.S."/>
            <person name="Brinkac L.M."/>
            <person name="Haft D.H."/>
            <person name="Selengut J.D."/>
            <person name="Sanka R."/>
            <person name="DePew J."/>
            <person name="Purushe J."/>
            <person name="Galloway R.L."/>
            <person name="Vinetz J.M."/>
            <person name="Sutton G.G."/>
            <person name="Nierman W.C."/>
            <person name="Fouts D.E."/>
        </authorList>
    </citation>
    <scope>NUCLEOTIDE SEQUENCE [LARGE SCALE GENOMIC DNA]</scope>
    <source>
        <strain evidence="1 2">Nikolaevo</strain>
    </source>
</reference>
<protein>
    <submittedName>
        <fullName evidence="1">Uncharacterized protein</fullName>
    </submittedName>
</protein>
<dbReference type="Proteomes" id="UP000011980">
    <property type="component" value="Unassembled WGS sequence"/>
</dbReference>
<organism evidence="1 2">
    <name type="scientific">Leptospira kirschneri serovar Bulgarica str. Nikolaevo</name>
    <dbReference type="NCBI Taxonomy" id="1240687"/>
    <lineage>
        <taxon>Bacteria</taxon>
        <taxon>Pseudomonadati</taxon>
        <taxon>Spirochaetota</taxon>
        <taxon>Spirochaetia</taxon>
        <taxon>Leptospirales</taxon>
        <taxon>Leptospiraceae</taxon>
        <taxon>Leptospira</taxon>
    </lineage>
</organism>
<dbReference type="PATRIC" id="fig|1240687.3.peg.4074"/>
<proteinExistence type="predicted"/>
<evidence type="ECO:0000313" key="2">
    <source>
        <dbReference type="Proteomes" id="UP000011980"/>
    </source>
</evidence>
<dbReference type="AlphaFoldDB" id="M6F2K4"/>
<dbReference type="EMBL" id="ANCE01000192">
    <property type="protein sequence ID" value="EMK21312.1"/>
    <property type="molecule type" value="Genomic_DNA"/>
</dbReference>